<feature type="region of interest" description="Disordered" evidence="1">
    <location>
        <begin position="429"/>
        <end position="452"/>
    </location>
</feature>
<dbReference type="InterPro" id="IPR001005">
    <property type="entry name" value="SANT/Myb"/>
</dbReference>
<organism evidence="3 4">
    <name type="scientific">Zasmidium cellare ATCC 36951</name>
    <dbReference type="NCBI Taxonomy" id="1080233"/>
    <lineage>
        <taxon>Eukaryota</taxon>
        <taxon>Fungi</taxon>
        <taxon>Dikarya</taxon>
        <taxon>Ascomycota</taxon>
        <taxon>Pezizomycotina</taxon>
        <taxon>Dothideomycetes</taxon>
        <taxon>Dothideomycetidae</taxon>
        <taxon>Mycosphaerellales</taxon>
        <taxon>Mycosphaerellaceae</taxon>
        <taxon>Zasmidium</taxon>
    </lineage>
</organism>
<dbReference type="SMART" id="SM00717">
    <property type="entry name" value="SANT"/>
    <property type="match status" value="1"/>
</dbReference>
<feature type="compositionally biased region" description="Low complexity" evidence="1">
    <location>
        <begin position="7"/>
        <end position="18"/>
    </location>
</feature>
<feature type="region of interest" description="Disordered" evidence="1">
    <location>
        <begin position="629"/>
        <end position="680"/>
    </location>
</feature>
<gene>
    <name evidence="3" type="ORF">M409DRAFT_18842</name>
</gene>
<feature type="domain" description="Myb-like" evidence="2">
    <location>
        <begin position="524"/>
        <end position="572"/>
    </location>
</feature>
<dbReference type="RefSeq" id="XP_033671759.1">
    <property type="nucleotide sequence ID" value="XM_033804671.1"/>
</dbReference>
<dbReference type="PANTHER" id="PTHR22929">
    <property type="entry name" value="RNA POLYMERASE III TRANSCRIPTION INITIATION FACTOR B"/>
    <property type="match status" value="1"/>
</dbReference>
<protein>
    <recommendedName>
        <fullName evidence="2">Myb-like domain-containing protein</fullName>
    </recommendedName>
</protein>
<accession>A0A6A6CXD6</accession>
<dbReference type="SUPFAM" id="SSF46689">
    <property type="entry name" value="Homeodomain-like"/>
    <property type="match status" value="1"/>
</dbReference>
<dbReference type="OrthoDB" id="272624at2759"/>
<evidence type="ECO:0000256" key="1">
    <source>
        <dbReference type="SAM" id="MobiDB-lite"/>
    </source>
</evidence>
<dbReference type="Pfam" id="PF15963">
    <property type="entry name" value="Myb_DNA-bind_7"/>
    <property type="match status" value="1"/>
</dbReference>
<dbReference type="Proteomes" id="UP000799537">
    <property type="component" value="Unassembled WGS sequence"/>
</dbReference>
<keyword evidence="4" id="KW-1185">Reference proteome</keyword>
<evidence type="ECO:0000313" key="3">
    <source>
        <dbReference type="EMBL" id="KAF2170870.1"/>
    </source>
</evidence>
<reference evidence="3" key="1">
    <citation type="journal article" date="2020" name="Stud. Mycol.">
        <title>101 Dothideomycetes genomes: a test case for predicting lifestyles and emergence of pathogens.</title>
        <authorList>
            <person name="Haridas S."/>
            <person name="Albert R."/>
            <person name="Binder M."/>
            <person name="Bloem J."/>
            <person name="Labutti K."/>
            <person name="Salamov A."/>
            <person name="Andreopoulos B."/>
            <person name="Baker S."/>
            <person name="Barry K."/>
            <person name="Bills G."/>
            <person name="Bluhm B."/>
            <person name="Cannon C."/>
            <person name="Castanera R."/>
            <person name="Culley D."/>
            <person name="Daum C."/>
            <person name="Ezra D."/>
            <person name="Gonzalez J."/>
            <person name="Henrissat B."/>
            <person name="Kuo A."/>
            <person name="Liang C."/>
            <person name="Lipzen A."/>
            <person name="Lutzoni F."/>
            <person name="Magnuson J."/>
            <person name="Mondo S."/>
            <person name="Nolan M."/>
            <person name="Ohm R."/>
            <person name="Pangilinan J."/>
            <person name="Park H.-J."/>
            <person name="Ramirez L."/>
            <person name="Alfaro M."/>
            <person name="Sun H."/>
            <person name="Tritt A."/>
            <person name="Yoshinaga Y."/>
            <person name="Zwiers L.-H."/>
            <person name="Turgeon B."/>
            <person name="Goodwin S."/>
            <person name="Spatafora J."/>
            <person name="Crous P."/>
            <person name="Grigoriev I."/>
        </authorList>
    </citation>
    <scope>NUCLEOTIDE SEQUENCE</scope>
    <source>
        <strain evidence="3">ATCC 36951</strain>
    </source>
</reference>
<dbReference type="PANTHER" id="PTHR22929:SF0">
    <property type="entry name" value="TRANSCRIPTION FACTOR TFIIIB COMPONENT B'' HOMOLOG"/>
    <property type="match status" value="1"/>
</dbReference>
<dbReference type="AlphaFoldDB" id="A0A6A6CXD6"/>
<dbReference type="Gene3D" id="1.10.10.60">
    <property type="entry name" value="Homeodomain-like"/>
    <property type="match status" value="1"/>
</dbReference>
<dbReference type="GO" id="GO:0000126">
    <property type="term" value="C:transcription factor TFIIIB complex"/>
    <property type="evidence" value="ECO:0007669"/>
    <property type="project" value="TreeGrafter"/>
</dbReference>
<feature type="compositionally biased region" description="Basic and acidic residues" evidence="1">
    <location>
        <begin position="641"/>
        <end position="657"/>
    </location>
</feature>
<dbReference type="GO" id="GO:0070898">
    <property type="term" value="P:RNA polymerase III preinitiation complex assembly"/>
    <property type="evidence" value="ECO:0007669"/>
    <property type="project" value="TreeGrafter"/>
</dbReference>
<evidence type="ECO:0000259" key="2">
    <source>
        <dbReference type="SMART" id="SM00717"/>
    </source>
</evidence>
<dbReference type="GeneID" id="54557943"/>
<feature type="compositionally biased region" description="Basic residues" evidence="1">
    <location>
        <begin position="658"/>
        <end position="667"/>
    </location>
</feature>
<feature type="compositionally biased region" description="Pro residues" evidence="1">
    <location>
        <begin position="47"/>
        <end position="57"/>
    </location>
</feature>
<dbReference type="InterPro" id="IPR009057">
    <property type="entry name" value="Homeodomain-like_sf"/>
</dbReference>
<feature type="compositionally biased region" description="Low complexity" evidence="1">
    <location>
        <begin position="25"/>
        <end position="46"/>
    </location>
</feature>
<feature type="compositionally biased region" description="Basic and acidic residues" evidence="1">
    <location>
        <begin position="567"/>
        <end position="578"/>
    </location>
</feature>
<proteinExistence type="predicted"/>
<feature type="region of interest" description="Disordered" evidence="1">
    <location>
        <begin position="567"/>
        <end position="592"/>
    </location>
</feature>
<feature type="compositionally biased region" description="Low complexity" evidence="1">
    <location>
        <begin position="234"/>
        <end position="250"/>
    </location>
</feature>
<dbReference type="EMBL" id="ML993584">
    <property type="protein sequence ID" value="KAF2170870.1"/>
    <property type="molecule type" value="Genomic_DNA"/>
</dbReference>
<feature type="compositionally biased region" description="Basic and acidic residues" evidence="1">
    <location>
        <begin position="66"/>
        <end position="77"/>
    </location>
</feature>
<evidence type="ECO:0000313" key="4">
    <source>
        <dbReference type="Proteomes" id="UP000799537"/>
    </source>
</evidence>
<feature type="compositionally biased region" description="Polar residues" evidence="1">
    <location>
        <begin position="150"/>
        <end position="166"/>
    </location>
</feature>
<sequence length="680" mass="73518">MSSMLISSAAGKKAAPKGAVRRRPAAAPGPAAPSQTTPSAPTSVAPQSPPPTEPPIQTPTVEESAPTERVELAEKESQPTSELQREQTQQDAVEQQPEAEAIHDATPVLEREATCVIQPATAQVDIQQEADAAEPEKQRETPIEPVSDPKPTQQAPSQEPVQQPDPQQRAVEDTEPTPHVVKPTSALQPASAVKATTKRSRDGASASTTSRPAKRVKKSSARSNAKVQAEVQADDGAASSSATTPADTGDGSATPAPVDTRRTRGKQPAKKVTTTRTTRSKTKSAATITNSDDEDEAAPSPESPEDEISSETPAPKKAKQRRKRKQVRIAENTEVEGDGAGDNEKAGESDGQQESEESDPELHEIDPSAESLFQLSHDTRYGKISERGKKMAEIDWDEVAQKRRDEAEAIVANQPQGLPDAVVQSVEGPDGAAAETQAGETEQAPAQQAAGANTGNEAFLVDADGNIVLDEATVRHDATAQAMQAAETGAVEDVNDLTTHLNRTTWINNNRRDPIDRVPLWKWKSDPWTEEETDRFYDALAMFGSDFFIISKMFPGKNRRMIKAKFNREEKQDSKRVDNALMGKSTGKPMDLEHYSRETGRDMSVFMRYDNLEHAQGIINESIKDKHEAATAAAQQEAALAEEKAQREKEEKLEKSKASKKSRKQRAKAGGTLGGVPDED</sequence>
<feature type="compositionally biased region" description="Low complexity" evidence="1">
    <location>
        <begin position="431"/>
        <end position="452"/>
    </location>
</feature>
<feature type="compositionally biased region" description="Low complexity" evidence="1">
    <location>
        <begin position="630"/>
        <end position="639"/>
    </location>
</feature>
<feature type="compositionally biased region" description="Polar residues" evidence="1">
    <location>
        <begin position="78"/>
        <end position="93"/>
    </location>
</feature>
<feature type="compositionally biased region" description="Basic residues" evidence="1">
    <location>
        <begin position="316"/>
        <end position="327"/>
    </location>
</feature>
<feature type="region of interest" description="Disordered" evidence="1">
    <location>
        <begin position="1"/>
        <end position="377"/>
    </location>
</feature>
<dbReference type="InterPro" id="IPR039467">
    <property type="entry name" value="TFIIIB_B''_Myb"/>
</dbReference>
<feature type="compositionally biased region" description="Acidic residues" evidence="1">
    <location>
        <begin position="291"/>
        <end position="309"/>
    </location>
</feature>
<dbReference type="GO" id="GO:0001156">
    <property type="term" value="F:TFIIIC-class transcription factor complex binding"/>
    <property type="evidence" value="ECO:0007669"/>
    <property type="project" value="TreeGrafter"/>
</dbReference>
<dbReference type="CDD" id="cd00167">
    <property type="entry name" value="SANT"/>
    <property type="match status" value="1"/>
</dbReference>
<name>A0A6A6CXD6_ZASCE</name>